<evidence type="ECO:0000256" key="4">
    <source>
        <dbReference type="ARBA" id="ARBA00011881"/>
    </source>
</evidence>
<dbReference type="SUPFAM" id="SSF82171">
    <property type="entry name" value="DPP6 N-terminal domain-like"/>
    <property type="match status" value="1"/>
</dbReference>
<dbReference type="InterPro" id="IPR045550">
    <property type="entry name" value="AARE_N"/>
</dbReference>
<dbReference type="EC" id="3.4.19.1" evidence="5"/>
<gene>
    <name evidence="12" type="ORF">BASA50_007367</name>
</gene>
<dbReference type="Pfam" id="PF00326">
    <property type="entry name" value="Peptidase_S9"/>
    <property type="match status" value="1"/>
</dbReference>
<comment type="subcellular location">
    <subcellularLocation>
        <location evidence="2">Cytoplasm</location>
    </subcellularLocation>
</comment>
<evidence type="ECO:0000256" key="8">
    <source>
        <dbReference type="ARBA" id="ARBA00022801"/>
    </source>
</evidence>
<organism evidence="12 13">
    <name type="scientific">Batrachochytrium salamandrivorans</name>
    <dbReference type="NCBI Taxonomy" id="1357716"/>
    <lineage>
        <taxon>Eukaryota</taxon>
        <taxon>Fungi</taxon>
        <taxon>Fungi incertae sedis</taxon>
        <taxon>Chytridiomycota</taxon>
        <taxon>Chytridiomycota incertae sedis</taxon>
        <taxon>Chytridiomycetes</taxon>
        <taxon>Rhizophydiales</taxon>
        <taxon>Rhizophydiales incertae sedis</taxon>
        <taxon>Batrachochytrium</taxon>
    </lineage>
</organism>
<dbReference type="InterPro" id="IPR001375">
    <property type="entry name" value="Peptidase_S9_cat"/>
</dbReference>
<evidence type="ECO:0000256" key="5">
    <source>
        <dbReference type="ARBA" id="ARBA00012917"/>
    </source>
</evidence>
<sequence length="716" mass="77385">MVTSSNSDVSKNDDGKDKDGVKLYRQLAGIKAYTSASVSSNTETGVLSISVVASFRDFDRKCKRKFLSNLSVLASPAVPTSTPKVVARFLPTDLGDAEMVSVSPSGKFQLTSRTVEKKRYLEISTTDSLRTIEVTKKHGGFFTDETFGVVSWSKDESKFVYIADRDIPDDDSKYTYTMDLGEGYTGKITPTLIFVDLAGEEPSVTPLLLDIQASQPMITPAGDKIIFNGIHSSPLPFGIRFCYNRRTSIYSVSTDGTGLTSFSKDGFNGRYPCLTPDGSAFLYLSHKIGGAHSACNALVRHEFANDESKTIVPIVKATSTPAEFPGIFSHGLTEKQWVKTDSGVFAIIQTSWRCQETLVAVNSLTGEVHRLTAQLPASFYSYTLYSVSIDGWIVAARSMVNEPPKLVLGKFSTPGEIVEWTVIDEPVIKPDVTSGLENISLKVTGIPGCNSNVEVLFLTPEKSRHPLLDGELGGAPLIVMPHGGPHGVISTAFSPYMALLVSFGFAAALVNYSGSTGYGDDFVQAVIGRVGELDLSDVNSAAYWASQQPGIDKDKVTLFGGSHGGFITAHLLGFEPGFYKAGILRNPVTNIGAMVANTDISDWCFSEAGLPFDQAAPHLLSPKEYEYMYHHSPVSVAHNIKAPVLLMLGEGDRRAPPSNGLRWAQYLQGAGKDVTVIMFPNVGHGLDSFEAERYGFDAILSFLLKQFGTPGKLASP</sequence>
<evidence type="ECO:0000256" key="2">
    <source>
        <dbReference type="ARBA" id="ARBA00004496"/>
    </source>
</evidence>
<dbReference type="InterPro" id="IPR029058">
    <property type="entry name" value="AB_hydrolase_fold"/>
</dbReference>
<evidence type="ECO:0000259" key="10">
    <source>
        <dbReference type="Pfam" id="PF00326"/>
    </source>
</evidence>
<feature type="domain" description="Acylamino-acid-releasing enzyme N-terminal" evidence="11">
    <location>
        <begin position="176"/>
        <end position="428"/>
    </location>
</feature>
<comment type="similarity">
    <text evidence="3">Belongs to the peptidase S9C family.</text>
</comment>
<evidence type="ECO:0000256" key="9">
    <source>
        <dbReference type="ARBA" id="ARBA00032829"/>
    </source>
</evidence>
<keyword evidence="13" id="KW-1185">Reference proteome</keyword>
<comment type="catalytic activity">
    <reaction evidence="1">
        <text>Cleavage of an N-acetyl or N-formyl amino acid from the N-terminus of a polypeptide.</text>
        <dbReference type="EC" id="3.4.19.1"/>
    </reaction>
</comment>
<comment type="subunit">
    <text evidence="4">Homotetramer.</text>
</comment>
<evidence type="ECO:0000256" key="7">
    <source>
        <dbReference type="ARBA" id="ARBA00022490"/>
    </source>
</evidence>
<feature type="domain" description="Acylamino-acid-releasing enzyme N-terminal" evidence="11">
    <location>
        <begin position="20"/>
        <end position="168"/>
    </location>
</feature>
<keyword evidence="7" id="KW-0963">Cytoplasm</keyword>
<evidence type="ECO:0000256" key="6">
    <source>
        <dbReference type="ARBA" id="ARBA00018421"/>
    </source>
</evidence>
<dbReference type="Proteomes" id="UP001648503">
    <property type="component" value="Unassembled WGS sequence"/>
</dbReference>
<dbReference type="Pfam" id="PF19283">
    <property type="entry name" value="APEH_N"/>
    <property type="match status" value="2"/>
</dbReference>
<dbReference type="Gene3D" id="2.120.10.30">
    <property type="entry name" value="TolB, C-terminal domain"/>
    <property type="match status" value="1"/>
</dbReference>
<dbReference type="PANTHER" id="PTHR42776:SF4">
    <property type="entry name" value="ACYLAMINO-ACID-RELEASING ENZYME"/>
    <property type="match status" value="1"/>
</dbReference>
<reference evidence="12 13" key="1">
    <citation type="submission" date="2021-02" db="EMBL/GenBank/DDBJ databases">
        <title>Variation within the Batrachochytrium salamandrivorans European outbreak.</title>
        <authorList>
            <person name="Kelly M."/>
            <person name="Pasmans F."/>
            <person name="Shea T.P."/>
            <person name="Munoz J.F."/>
            <person name="Carranza S."/>
            <person name="Cuomo C.A."/>
            <person name="Martel A."/>
        </authorList>
    </citation>
    <scope>NUCLEOTIDE SEQUENCE [LARGE SCALE GENOMIC DNA]</scope>
    <source>
        <strain evidence="12 13">AMFP18/2</strain>
    </source>
</reference>
<evidence type="ECO:0000256" key="3">
    <source>
        <dbReference type="ARBA" id="ARBA00010040"/>
    </source>
</evidence>
<dbReference type="SUPFAM" id="SSF53474">
    <property type="entry name" value="alpha/beta-Hydrolases"/>
    <property type="match status" value="1"/>
</dbReference>
<proteinExistence type="inferred from homology"/>
<dbReference type="PANTHER" id="PTHR42776">
    <property type="entry name" value="SERINE PEPTIDASE S9 FAMILY MEMBER"/>
    <property type="match status" value="1"/>
</dbReference>
<dbReference type="InterPro" id="IPR011042">
    <property type="entry name" value="6-blade_b-propeller_TolB-like"/>
</dbReference>
<evidence type="ECO:0000313" key="13">
    <source>
        <dbReference type="Proteomes" id="UP001648503"/>
    </source>
</evidence>
<feature type="domain" description="Peptidase S9 prolyl oligopeptidase catalytic" evidence="10">
    <location>
        <begin position="493"/>
        <end position="708"/>
    </location>
</feature>
<dbReference type="Gene3D" id="3.40.50.1820">
    <property type="entry name" value="alpha/beta hydrolase"/>
    <property type="match status" value="1"/>
</dbReference>
<protein>
    <recommendedName>
        <fullName evidence="6">Acylamino-acid-releasing enzyme</fullName>
        <ecNumber evidence="5">3.4.19.1</ecNumber>
    </recommendedName>
    <alternativeName>
        <fullName evidence="9">Dipeptidyl-peptidase V</fullName>
    </alternativeName>
</protein>
<comment type="caution">
    <text evidence="12">The sequence shown here is derived from an EMBL/GenBank/DDBJ whole genome shotgun (WGS) entry which is preliminary data.</text>
</comment>
<name>A0ABQ8F7S6_9FUNG</name>
<evidence type="ECO:0000259" key="11">
    <source>
        <dbReference type="Pfam" id="PF19283"/>
    </source>
</evidence>
<keyword evidence="8" id="KW-0378">Hydrolase</keyword>
<evidence type="ECO:0000313" key="12">
    <source>
        <dbReference type="EMBL" id="KAH6593416.1"/>
    </source>
</evidence>
<dbReference type="EMBL" id="JAFCIX010000356">
    <property type="protein sequence ID" value="KAH6593416.1"/>
    <property type="molecule type" value="Genomic_DNA"/>
</dbReference>
<accession>A0ABQ8F7S6</accession>
<evidence type="ECO:0000256" key="1">
    <source>
        <dbReference type="ARBA" id="ARBA00000721"/>
    </source>
</evidence>